<name>A0AAV7T5H0_PLEWA</name>
<gene>
    <name evidence="2" type="ORF">NDU88_003187</name>
</gene>
<dbReference type="AlphaFoldDB" id="A0AAV7T5H0"/>
<feature type="compositionally biased region" description="Basic and acidic residues" evidence="1">
    <location>
        <begin position="13"/>
        <end position="26"/>
    </location>
</feature>
<protein>
    <submittedName>
        <fullName evidence="2">Uncharacterized protein</fullName>
    </submittedName>
</protein>
<keyword evidence="3" id="KW-1185">Reference proteome</keyword>
<organism evidence="2 3">
    <name type="scientific">Pleurodeles waltl</name>
    <name type="common">Iberian ribbed newt</name>
    <dbReference type="NCBI Taxonomy" id="8319"/>
    <lineage>
        <taxon>Eukaryota</taxon>
        <taxon>Metazoa</taxon>
        <taxon>Chordata</taxon>
        <taxon>Craniata</taxon>
        <taxon>Vertebrata</taxon>
        <taxon>Euteleostomi</taxon>
        <taxon>Amphibia</taxon>
        <taxon>Batrachia</taxon>
        <taxon>Caudata</taxon>
        <taxon>Salamandroidea</taxon>
        <taxon>Salamandridae</taxon>
        <taxon>Pleurodelinae</taxon>
        <taxon>Pleurodeles</taxon>
    </lineage>
</organism>
<proteinExistence type="predicted"/>
<dbReference type="Proteomes" id="UP001066276">
    <property type="component" value="Chromosome 4_1"/>
</dbReference>
<evidence type="ECO:0000313" key="3">
    <source>
        <dbReference type="Proteomes" id="UP001066276"/>
    </source>
</evidence>
<dbReference type="EMBL" id="JANPWB010000007">
    <property type="protein sequence ID" value="KAJ1171324.1"/>
    <property type="molecule type" value="Genomic_DNA"/>
</dbReference>
<feature type="compositionally biased region" description="Polar residues" evidence="1">
    <location>
        <begin position="1"/>
        <end position="12"/>
    </location>
</feature>
<reference evidence="2" key="1">
    <citation type="journal article" date="2022" name="bioRxiv">
        <title>Sequencing and chromosome-scale assembly of the giantPleurodeles waltlgenome.</title>
        <authorList>
            <person name="Brown T."/>
            <person name="Elewa A."/>
            <person name="Iarovenko S."/>
            <person name="Subramanian E."/>
            <person name="Araus A.J."/>
            <person name="Petzold A."/>
            <person name="Susuki M."/>
            <person name="Suzuki K.-i.T."/>
            <person name="Hayashi T."/>
            <person name="Toyoda A."/>
            <person name="Oliveira C."/>
            <person name="Osipova E."/>
            <person name="Leigh N.D."/>
            <person name="Simon A."/>
            <person name="Yun M.H."/>
        </authorList>
    </citation>
    <scope>NUCLEOTIDE SEQUENCE</scope>
    <source>
        <strain evidence="2">20211129_DDA</strain>
        <tissue evidence="2">Liver</tissue>
    </source>
</reference>
<feature type="region of interest" description="Disordered" evidence="1">
    <location>
        <begin position="1"/>
        <end position="26"/>
    </location>
</feature>
<sequence length="66" mass="7307">MPEIRTPSQRLAQENRAREGSLRRQEHKLLIAPVRQIGPAEGVRSYPGASPLTVSPSSTQCRIRTA</sequence>
<evidence type="ECO:0000256" key="1">
    <source>
        <dbReference type="SAM" id="MobiDB-lite"/>
    </source>
</evidence>
<evidence type="ECO:0000313" key="2">
    <source>
        <dbReference type="EMBL" id="KAJ1171324.1"/>
    </source>
</evidence>
<comment type="caution">
    <text evidence="2">The sequence shown here is derived from an EMBL/GenBank/DDBJ whole genome shotgun (WGS) entry which is preliminary data.</text>
</comment>
<accession>A0AAV7T5H0</accession>